<proteinExistence type="predicted"/>
<evidence type="ECO:0000313" key="1">
    <source>
        <dbReference type="EMBL" id="OYD26038.1"/>
    </source>
</evidence>
<accession>A0A235CN81</accession>
<dbReference type="Gene3D" id="2.40.330.10">
    <property type="entry name" value="DNA-binding pseudobarrel domain"/>
    <property type="match status" value="1"/>
</dbReference>
<dbReference type="EMBL" id="NQJF01000001">
    <property type="protein sequence ID" value="OYD26038.1"/>
    <property type="molecule type" value="Genomic_DNA"/>
</dbReference>
<dbReference type="Proteomes" id="UP000243640">
    <property type="component" value="Unassembled WGS sequence"/>
</dbReference>
<keyword evidence="4" id="KW-1185">Reference proteome</keyword>
<dbReference type="AlphaFoldDB" id="A0A235CN81"/>
<protein>
    <submittedName>
        <fullName evidence="1">Uncharacterized protein</fullName>
    </submittedName>
</protein>
<evidence type="ECO:0000313" key="3">
    <source>
        <dbReference type="Proteomes" id="UP000243640"/>
    </source>
</evidence>
<sequence length="132" mass="15359">MSLIPNIPNLLEFLGSLSQWDIPLYKKLTKTDLGLKGSNGKKSNQGGPLIPVKFIDYMPQFPEPVDPLASDSIDINLELWNEKFYWGQSRSKFLYETRNLQRSREYRITTNIKQWLSKAEDGDFIIIQKKSY</sequence>
<name>A0A235CN81_9GAMM</name>
<reference evidence="2 4" key="2">
    <citation type="submission" date="2019-03" db="EMBL/GenBank/DDBJ databases">
        <title>Genomic Encyclopedia of Archaeal and Bacterial Type Strains, Phase II (KMG-II): from individual species to whole genera.</title>
        <authorList>
            <person name="Goeker M."/>
        </authorList>
    </citation>
    <scope>NUCLEOTIDE SEQUENCE [LARGE SCALE GENOMIC DNA]</scope>
    <source>
        <strain evidence="2 4">DSM 15594</strain>
    </source>
</reference>
<dbReference type="Proteomes" id="UP000295058">
    <property type="component" value="Unassembled WGS sequence"/>
</dbReference>
<comment type="caution">
    <text evidence="1">The sequence shown here is derived from an EMBL/GenBank/DDBJ whole genome shotgun (WGS) entry which is preliminary data.</text>
</comment>
<evidence type="ECO:0000313" key="2">
    <source>
        <dbReference type="EMBL" id="TDW62319.1"/>
    </source>
</evidence>
<dbReference type="RefSeq" id="WP_094276480.1">
    <property type="nucleotide sequence ID" value="NZ_NQJF01000001.1"/>
</dbReference>
<gene>
    <name evidence="1" type="ORF">B6S09_00150</name>
    <name evidence="2" type="ORF">LY04_00381</name>
</gene>
<organism evidence="1 3">
    <name type="scientific">Oceanimonas baumannii</name>
    <dbReference type="NCBI Taxonomy" id="129578"/>
    <lineage>
        <taxon>Bacteria</taxon>
        <taxon>Pseudomonadati</taxon>
        <taxon>Pseudomonadota</taxon>
        <taxon>Gammaproteobacteria</taxon>
        <taxon>Aeromonadales</taxon>
        <taxon>Aeromonadaceae</taxon>
        <taxon>Oceanimonas</taxon>
    </lineage>
</organism>
<evidence type="ECO:0000313" key="4">
    <source>
        <dbReference type="Proteomes" id="UP000295058"/>
    </source>
</evidence>
<dbReference type="InterPro" id="IPR015300">
    <property type="entry name" value="DNA-bd_pseudobarrel_sf"/>
</dbReference>
<reference evidence="1 3" key="1">
    <citation type="submission" date="2017-08" db="EMBL/GenBank/DDBJ databases">
        <title>Draft Genome Sequence of the Marine Bacterium Oceanimonas baumannii ATCC 700832.</title>
        <authorList>
            <person name="Mcclelland W.D."/>
            <person name="Brennan M.A."/>
            <person name="Trachtenberg A.M."/>
            <person name="Maclea K.S."/>
        </authorList>
    </citation>
    <scope>NUCLEOTIDE SEQUENCE [LARGE SCALE GENOMIC DNA]</scope>
    <source>
        <strain evidence="1 3">ATCC 700832</strain>
    </source>
</reference>
<dbReference type="EMBL" id="SODO01000001">
    <property type="protein sequence ID" value="TDW62319.1"/>
    <property type="molecule type" value="Genomic_DNA"/>
</dbReference>